<evidence type="ECO:0000313" key="1">
    <source>
        <dbReference type="EMBL" id="CAG8527345.1"/>
    </source>
</evidence>
<protein>
    <submittedName>
        <fullName evidence="1">2867_t:CDS:1</fullName>
    </submittedName>
</protein>
<reference evidence="1" key="1">
    <citation type="submission" date="2021-06" db="EMBL/GenBank/DDBJ databases">
        <authorList>
            <person name="Kallberg Y."/>
            <person name="Tangrot J."/>
            <person name="Rosling A."/>
        </authorList>
    </citation>
    <scope>NUCLEOTIDE SEQUENCE</scope>
    <source>
        <strain evidence="1">CL551</strain>
    </source>
</reference>
<organism evidence="1 2">
    <name type="scientific">Acaulospora morrowiae</name>
    <dbReference type="NCBI Taxonomy" id="94023"/>
    <lineage>
        <taxon>Eukaryota</taxon>
        <taxon>Fungi</taxon>
        <taxon>Fungi incertae sedis</taxon>
        <taxon>Mucoromycota</taxon>
        <taxon>Glomeromycotina</taxon>
        <taxon>Glomeromycetes</taxon>
        <taxon>Diversisporales</taxon>
        <taxon>Acaulosporaceae</taxon>
        <taxon>Acaulospora</taxon>
    </lineage>
</organism>
<dbReference type="AlphaFoldDB" id="A0A9N9FE38"/>
<sequence>SYAEIEALTIARFIVRITSVFCVRADCTRRFSEAWVCRPNNISSNYKAIPKTKDEFKPLRCCLYSFVRLPVAFEVEAKTSNFSARAQLPPKLPSIYKNKKLCHLT</sequence>
<feature type="non-terminal residue" evidence="1">
    <location>
        <position position="1"/>
    </location>
</feature>
<gene>
    <name evidence="1" type="ORF">AMORRO_LOCUS4502</name>
</gene>
<dbReference type="EMBL" id="CAJVPV010002488">
    <property type="protein sequence ID" value="CAG8527345.1"/>
    <property type="molecule type" value="Genomic_DNA"/>
</dbReference>
<proteinExistence type="predicted"/>
<dbReference type="Proteomes" id="UP000789342">
    <property type="component" value="Unassembled WGS sequence"/>
</dbReference>
<keyword evidence="2" id="KW-1185">Reference proteome</keyword>
<comment type="caution">
    <text evidence="1">The sequence shown here is derived from an EMBL/GenBank/DDBJ whole genome shotgun (WGS) entry which is preliminary data.</text>
</comment>
<accession>A0A9N9FE38</accession>
<name>A0A9N9FE38_9GLOM</name>
<evidence type="ECO:0000313" key="2">
    <source>
        <dbReference type="Proteomes" id="UP000789342"/>
    </source>
</evidence>